<dbReference type="AlphaFoldDB" id="A0A9P6HIW3"/>
<protein>
    <recommendedName>
        <fullName evidence="4">DUF218 domain-containing protein</fullName>
    </recommendedName>
</protein>
<organism evidence="2 3">
    <name type="scientific">Thelephora terrestris</name>
    <dbReference type="NCBI Taxonomy" id="56493"/>
    <lineage>
        <taxon>Eukaryota</taxon>
        <taxon>Fungi</taxon>
        <taxon>Dikarya</taxon>
        <taxon>Basidiomycota</taxon>
        <taxon>Agaricomycotina</taxon>
        <taxon>Agaricomycetes</taxon>
        <taxon>Thelephorales</taxon>
        <taxon>Thelephoraceae</taxon>
        <taxon>Thelephora</taxon>
    </lineage>
</organism>
<name>A0A9P6HIW3_9AGAM</name>
<proteinExistence type="predicted"/>
<feature type="region of interest" description="Disordered" evidence="1">
    <location>
        <begin position="347"/>
        <end position="368"/>
    </location>
</feature>
<reference evidence="2" key="1">
    <citation type="journal article" date="2020" name="Nat. Commun.">
        <title>Large-scale genome sequencing of mycorrhizal fungi provides insights into the early evolution of symbiotic traits.</title>
        <authorList>
            <person name="Miyauchi S."/>
            <person name="Kiss E."/>
            <person name="Kuo A."/>
            <person name="Drula E."/>
            <person name="Kohler A."/>
            <person name="Sanchez-Garcia M."/>
            <person name="Morin E."/>
            <person name="Andreopoulos B."/>
            <person name="Barry K.W."/>
            <person name="Bonito G."/>
            <person name="Buee M."/>
            <person name="Carver A."/>
            <person name="Chen C."/>
            <person name="Cichocki N."/>
            <person name="Clum A."/>
            <person name="Culley D."/>
            <person name="Crous P.W."/>
            <person name="Fauchery L."/>
            <person name="Girlanda M."/>
            <person name="Hayes R.D."/>
            <person name="Keri Z."/>
            <person name="LaButti K."/>
            <person name="Lipzen A."/>
            <person name="Lombard V."/>
            <person name="Magnuson J."/>
            <person name="Maillard F."/>
            <person name="Murat C."/>
            <person name="Nolan M."/>
            <person name="Ohm R.A."/>
            <person name="Pangilinan J."/>
            <person name="Pereira M.F."/>
            <person name="Perotto S."/>
            <person name="Peter M."/>
            <person name="Pfister S."/>
            <person name="Riley R."/>
            <person name="Sitrit Y."/>
            <person name="Stielow J.B."/>
            <person name="Szollosi G."/>
            <person name="Zifcakova L."/>
            <person name="Stursova M."/>
            <person name="Spatafora J.W."/>
            <person name="Tedersoo L."/>
            <person name="Vaario L.M."/>
            <person name="Yamada A."/>
            <person name="Yan M."/>
            <person name="Wang P."/>
            <person name="Xu J."/>
            <person name="Bruns T."/>
            <person name="Baldrian P."/>
            <person name="Vilgalys R."/>
            <person name="Dunand C."/>
            <person name="Henrissat B."/>
            <person name="Grigoriev I.V."/>
            <person name="Hibbett D."/>
            <person name="Nagy L.G."/>
            <person name="Martin F.M."/>
        </authorList>
    </citation>
    <scope>NUCLEOTIDE SEQUENCE</scope>
    <source>
        <strain evidence="2">UH-Tt-Lm1</strain>
    </source>
</reference>
<reference evidence="2" key="2">
    <citation type="submission" date="2020-11" db="EMBL/GenBank/DDBJ databases">
        <authorList>
            <consortium name="DOE Joint Genome Institute"/>
            <person name="Kuo A."/>
            <person name="Miyauchi S."/>
            <person name="Kiss E."/>
            <person name="Drula E."/>
            <person name="Kohler A."/>
            <person name="Sanchez-Garcia M."/>
            <person name="Andreopoulos B."/>
            <person name="Barry K.W."/>
            <person name="Bonito G."/>
            <person name="Buee M."/>
            <person name="Carver A."/>
            <person name="Chen C."/>
            <person name="Cichocki N."/>
            <person name="Clum A."/>
            <person name="Culley D."/>
            <person name="Crous P.W."/>
            <person name="Fauchery L."/>
            <person name="Girlanda M."/>
            <person name="Hayes R."/>
            <person name="Keri Z."/>
            <person name="Labutti K."/>
            <person name="Lipzen A."/>
            <person name="Lombard V."/>
            <person name="Magnuson J."/>
            <person name="Maillard F."/>
            <person name="Morin E."/>
            <person name="Murat C."/>
            <person name="Nolan M."/>
            <person name="Ohm R."/>
            <person name="Pangilinan J."/>
            <person name="Pereira M."/>
            <person name="Perotto S."/>
            <person name="Peter M."/>
            <person name="Riley R."/>
            <person name="Sitrit Y."/>
            <person name="Stielow B."/>
            <person name="Szollosi G."/>
            <person name="Zifcakova L."/>
            <person name="Stursova M."/>
            <person name="Spatafora J.W."/>
            <person name="Tedersoo L."/>
            <person name="Vaario L.-M."/>
            <person name="Yamada A."/>
            <person name="Yan M."/>
            <person name="Wang P."/>
            <person name="Xu J."/>
            <person name="Bruns T."/>
            <person name="Baldrian P."/>
            <person name="Vilgalys R."/>
            <person name="Henrissat B."/>
            <person name="Grigoriev I.V."/>
            <person name="Hibbett D."/>
            <person name="Nagy L.G."/>
            <person name="Martin F.M."/>
        </authorList>
    </citation>
    <scope>NUCLEOTIDE SEQUENCE</scope>
    <source>
        <strain evidence="2">UH-Tt-Lm1</strain>
    </source>
</reference>
<dbReference type="InterPro" id="IPR055323">
    <property type="entry name" value="C57A10.07/YOR238W"/>
</dbReference>
<accession>A0A9P6HIW3</accession>
<evidence type="ECO:0008006" key="4">
    <source>
        <dbReference type="Google" id="ProtNLM"/>
    </source>
</evidence>
<comment type="caution">
    <text evidence="2">The sequence shown here is derived from an EMBL/GenBank/DDBJ whole genome shotgun (WGS) entry which is preliminary data.</text>
</comment>
<evidence type="ECO:0000256" key="1">
    <source>
        <dbReference type="SAM" id="MobiDB-lite"/>
    </source>
</evidence>
<dbReference type="PANTHER" id="PTHR28110:SF1">
    <property type="entry name" value="TRANSMEMBRANE PROTEIN"/>
    <property type="match status" value="1"/>
</dbReference>
<dbReference type="EMBL" id="WIUZ02000004">
    <property type="protein sequence ID" value="KAF9787869.1"/>
    <property type="molecule type" value="Genomic_DNA"/>
</dbReference>
<evidence type="ECO:0000313" key="3">
    <source>
        <dbReference type="Proteomes" id="UP000736335"/>
    </source>
</evidence>
<gene>
    <name evidence="2" type="ORF">BJ322DRAFT_1105910</name>
</gene>
<keyword evidence="3" id="KW-1185">Reference proteome</keyword>
<dbReference type="PANTHER" id="PTHR28110">
    <property type="entry name" value="TRANSMEMBRANE PROTEIN"/>
    <property type="match status" value="1"/>
</dbReference>
<dbReference type="GO" id="GO:0005737">
    <property type="term" value="C:cytoplasm"/>
    <property type="evidence" value="ECO:0007669"/>
    <property type="project" value="TreeGrafter"/>
</dbReference>
<dbReference type="Proteomes" id="UP000736335">
    <property type="component" value="Unassembled WGS sequence"/>
</dbReference>
<evidence type="ECO:0000313" key="2">
    <source>
        <dbReference type="EMBL" id="KAF9787869.1"/>
    </source>
</evidence>
<dbReference type="OrthoDB" id="4347at2759"/>
<sequence length="368" mass="42271">MLPSPVLSRRYRVHSHPHRSVYRSLLDILLTRCRLTNLGLITISSIAALSLLLNLAHYLDSSSSPNKYFGRNTYQLFDENDNSQHVMREPWAESLDHLIIVPGHAIWKGVDPEKRSQDSEWILKPYQKGTGKIQVFWEHIAVGAEIALGDERSLLVFSGGQTRPESPHTEAQSYLRLAVAAKLLPSTYSSTRLFPRATTEDYALDSYQNLIFSVARFHEVTGRYPSWITVVGYAMKKRRFEELHRRAIRWPEGKLEYIGIDGGQKHVTDQAKHGELTNAYLPYKRDTYGCHSKLASKRIARNPFLRFHPYWASAKELRGLLEWCPDGGSQKPERNSWWNFFGSVNERGNSGRDSDWDSVYPGELPWDP</sequence>